<keyword evidence="8" id="KW-0238">DNA-binding</keyword>
<keyword evidence="7" id="KW-0460">Magnesium</keyword>
<evidence type="ECO:0000256" key="8">
    <source>
        <dbReference type="ARBA" id="ARBA00023125"/>
    </source>
</evidence>
<dbReference type="PANTHER" id="PTHR39651:SF1">
    <property type="entry name" value="HOLLIDAY JUNCTION RESOLVASE HJC"/>
    <property type="match status" value="1"/>
</dbReference>
<keyword evidence="9" id="KW-0233">DNA recombination</keyword>
<dbReference type="EMBL" id="DUFJ01000003">
    <property type="protein sequence ID" value="HIH32656.1"/>
    <property type="molecule type" value="Genomic_DNA"/>
</dbReference>
<dbReference type="GO" id="GO:0046872">
    <property type="term" value="F:metal ion binding"/>
    <property type="evidence" value="ECO:0007669"/>
    <property type="project" value="UniProtKB-KW"/>
</dbReference>
<keyword evidence="5" id="KW-0227">DNA damage</keyword>
<dbReference type="Proteomes" id="UP000590964">
    <property type="component" value="Unassembled WGS sequence"/>
</dbReference>
<dbReference type="Gene3D" id="3.40.1350.10">
    <property type="match status" value="1"/>
</dbReference>
<keyword evidence="4" id="KW-0255">Endonuclease</keyword>
<evidence type="ECO:0000256" key="3">
    <source>
        <dbReference type="ARBA" id="ARBA00022723"/>
    </source>
</evidence>
<reference evidence="14" key="3">
    <citation type="submission" date="2021-05" db="EMBL/GenBank/DDBJ databases">
        <title>Protein family content uncovers lineage relationships and bacterial pathway maintenance mechanisms in DPANN archaea.</title>
        <authorList>
            <person name="Castelle C.J."/>
            <person name="Meheust R."/>
            <person name="Jaffe A.L."/>
            <person name="Seitz K."/>
            <person name="Gong X."/>
            <person name="Baker B.J."/>
            <person name="Banfield J.F."/>
        </authorList>
    </citation>
    <scope>NUCLEOTIDE SEQUENCE</scope>
    <source>
        <strain evidence="14">RIFCSPLOWO2_01_FULL_43_13</strain>
    </source>
</reference>
<keyword evidence="3" id="KW-0479">Metal-binding</keyword>
<evidence type="ECO:0000256" key="11">
    <source>
        <dbReference type="ARBA" id="ARBA00029354"/>
    </source>
</evidence>
<sequence>MPAYRKGANAERELIKILWNNGFATLRAAGSGVTPLPSPDLVALSAKKKLGFECKAWNSSYLNLSIEQFLTTKQWCSIAGADFFVAWKIPNKGWLFIKPENFSRRDKSFTISLKKAHAVSVPLTVILGKQAVIEK</sequence>
<proteinExistence type="predicted"/>
<evidence type="ECO:0000256" key="7">
    <source>
        <dbReference type="ARBA" id="ARBA00022842"/>
    </source>
</evidence>
<dbReference type="EMBL" id="DUFW01000014">
    <property type="protein sequence ID" value="HIH21198.1"/>
    <property type="molecule type" value="Genomic_DNA"/>
</dbReference>
<dbReference type="SUPFAM" id="SSF52980">
    <property type="entry name" value="Restriction endonuclease-like"/>
    <property type="match status" value="1"/>
</dbReference>
<protein>
    <recommendedName>
        <fullName evidence="16">Holliday junction resolvase</fullName>
    </recommendedName>
</protein>
<evidence type="ECO:0008006" key="16">
    <source>
        <dbReference type="Google" id="ProtNLM"/>
    </source>
</evidence>
<evidence type="ECO:0000313" key="14">
    <source>
        <dbReference type="EMBL" id="MBS3058588.1"/>
    </source>
</evidence>
<comment type="cofactor">
    <cofactor evidence="1">
        <name>Mg(2+)</name>
        <dbReference type="ChEBI" id="CHEBI:18420"/>
    </cofactor>
</comment>
<evidence type="ECO:0000313" key="12">
    <source>
        <dbReference type="EMBL" id="HIH21198.1"/>
    </source>
</evidence>
<evidence type="ECO:0000256" key="9">
    <source>
        <dbReference type="ARBA" id="ARBA00023172"/>
    </source>
</evidence>
<dbReference type="GO" id="GO:0006281">
    <property type="term" value="P:DNA repair"/>
    <property type="evidence" value="ECO:0007669"/>
    <property type="project" value="UniProtKB-KW"/>
</dbReference>
<dbReference type="AlphaFoldDB" id="A0A7J4JU48"/>
<evidence type="ECO:0000256" key="5">
    <source>
        <dbReference type="ARBA" id="ARBA00022763"/>
    </source>
</evidence>
<dbReference type="EMBL" id="JAGVWB010000029">
    <property type="protein sequence ID" value="MBS3058588.1"/>
    <property type="molecule type" value="Genomic_DNA"/>
</dbReference>
<comment type="catalytic activity">
    <reaction evidence="11">
        <text>Endonucleolytic cleavage at a junction such as a reciprocal single-stranded crossover between two homologous DNA duplexes (Holliday junction).</text>
        <dbReference type="EC" id="3.1.21.10"/>
    </reaction>
</comment>
<dbReference type="Pfam" id="PF01870">
    <property type="entry name" value="Hjc"/>
    <property type="match status" value="1"/>
</dbReference>
<dbReference type="InterPro" id="IPR014428">
    <property type="entry name" value="Hjc_arc"/>
</dbReference>
<reference evidence="14" key="2">
    <citation type="submission" date="2021-03" db="EMBL/GenBank/DDBJ databases">
        <authorList>
            <person name="Jaffe A."/>
        </authorList>
    </citation>
    <scope>NUCLEOTIDE SEQUENCE</scope>
    <source>
        <strain evidence="14">RIFCSPLOWO2_01_FULL_43_13</strain>
    </source>
</reference>
<dbReference type="GO" id="GO:0006310">
    <property type="term" value="P:DNA recombination"/>
    <property type="evidence" value="ECO:0007669"/>
    <property type="project" value="UniProtKB-KW"/>
</dbReference>
<dbReference type="InterPro" id="IPR011856">
    <property type="entry name" value="tRNA_endonuc-like_dom_sf"/>
</dbReference>
<evidence type="ECO:0000256" key="10">
    <source>
        <dbReference type="ARBA" id="ARBA00023204"/>
    </source>
</evidence>
<reference evidence="13 15" key="1">
    <citation type="journal article" date="2020" name="bioRxiv">
        <title>A rank-normalized archaeal taxonomy based on genome phylogeny resolves widespread incomplete and uneven classifications.</title>
        <authorList>
            <person name="Rinke C."/>
            <person name="Chuvochina M."/>
            <person name="Mussig A.J."/>
            <person name="Chaumeil P.-A."/>
            <person name="Waite D.W."/>
            <person name="Whitman W.B."/>
            <person name="Parks D.H."/>
            <person name="Hugenholtz P."/>
        </authorList>
    </citation>
    <scope>NUCLEOTIDE SEQUENCE [LARGE SCALE GENOMIC DNA]</scope>
    <source>
        <strain evidence="13">UBA10036</strain>
    </source>
</reference>
<evidence type="ECO:0000256" key="2">
    <source>
        <dbReference type="ARBA" id="ARBA00022722"/>
    </source>
</evidence>
<keyword evidence="10" id="KW-0234">DNA repair</keyword>
<dbReference type="NCBIfam" id="NF040854">
    <property type="entry name" value="Hol_resolv_Hjc"/>
    <property type="match status" value="1"/>
</dbReference>
<accession>A0A7J4JU48</accession>
<evidence type="ECO:0000256" key="4">
    <source>
        <dbReference type="ARBA" id="ARBA00022759"/>
    </source>
</evidence>
<evidence type="ECO:0000256" key="6">
    <source>
        <dbReference type="ARBA" id="ARBA00022801"/>
    </source>
</evidence>
<keyword evidence="6" id="KW-0378">Hydrolase</keyword>
<dbReference type="Proteomes" id="UP000680185">
    <property type="component" value="Unassembled WGS sequence"/>
</dbReference>
<evidence type="ECO:0000313" key="15">
    <source>
        <dbReference type="Proteomes" id="UP000590964"/>
    </source>
</evidence>
<dbReference type="GO" id="GO:0003677">
    <property type="term" value="F:DNA binding"/>
    <property type="evidence" value="ECO:0007669"/>
    <property type="project" value="UniProtKB-KW"/>
</dbReference>
<organism evidence="12 15">
    <name type="scientific">Candidatus Iainarchaeum sp</name>
    <dbReference type="NCBI Taxonomy" id="3101447"/>
    <lineage>
        <taxon>Archaea</taxon>
        <taxon>Candidatus Iainarchaeota</taxon>
        <taxon>Candidatus Iainarchaeia</taxon>
        <taxon>Candidatus Iainarchaeales</taxon>
        <taxon>Candidatus Iainarchaeaceae</taxon>
        <taxon>Candidatus Iainarchaeum</taxon>
    </lineage>
</organism>
<gene>
    <name evidence="12" type="ORF">HA222_00850</name>
    <name evidence="13" type="ORF">HA227_00220</name>
    <name evidence="14" type="ORF">J4478_04260</name>
</gene>
<dbReference type="GO" id="GO:0008821">
    <property type="term" value="F:crossover junction DNA endonuclease activity"/>
    <property type="evidence" value="ECO:0007669"/>
    <property type="project" value="UniProtKB-EC"/>
</dbReference>
<name>A0A7J4JU48_9ARCH</name>
<dbReference type="InterPro" id="IPR002732">
    <property type="entry name" value="Hjc"/>
</dbReference>
<dbReference type="Proteomes" id="UP000527315">
    <property type="component" value="Unassembled WGS sequence"/>
</dbReference>
<comment type="caution">
    <text evidence="12">The sequence shown here is derived from an EMBL/GenBank/DDBJ whole genome shotgun (WGS) entry which is preliminary data.</text>
</comment>
<dbReference type="PIRSF" id="PIRSF004985">
    <property type="entry name" value="Hlld_jn_rslvs_ar"/>
    <property type="match status" value="1"/>
</dbReference>
<dbReference type="InterPro" id="IPR011335">
    <property type="entry name" value="Restrct_endonuc-II-like"/>
</dbReference>
<dbReference type="PANTHER" id="PTHR39651">
    <property type="entry name" value="HOLLIDAY JUNCTION RESOLVASE HJC"/>
    <property type="match status" value="1"/>
</dbReference>
<evidence type="ECO:0000313" key="13">
    <source>
        <dbReference type="EMBL" id="HIH32656.1"/>
    </source>
</evidence>
<evidence type="ECO:0000256" key="1">
    <source>
        <dbReference type="ARBA" id="ARBA00001946"/>
    </source>
</evidence>
<keyword evidence="2" id="KW-0540">Nuclease</keyword>